<gene>
    <name evidence="2" type="ORF">ACFQ4H_14705</name>
</gene>
<dbReference type="RefSeq" id="WP_377571218.1">
    <property type="nucleotide sequence ID" value="NZ_JBHTMP010000019.1"/>
</dbReference>
<feature type="region of interest" description="Disordered" evidence="1">
    <location>
        <begin position="255"/>
        <end position="304"/>
    </location>
</feature>
<protein>
    <recommendedName>
        <fullName evidence="4">Proteins of 100 residues with WXG</fullName>
    </recommendedName>
</protein>
<accession>A0ABW3YE44</accession>
<dbReference type="Proteomes" id="UP001597260">
    <property type="component" value="Unassembled WGS sequence"/>
</dbReference>
<evidence type="ECO:0000313" key="2">
    <source>
        <dbReference type="EMBL" id="MFD1322345.1"/>
    </source>
</evidence>
<evidence type="ECO:0000313" key="3">
    <source>
        <dbReference type="Proteomes" id="UP001597260"/>
    </source>
</evidence>
<sequence length="304" mass="32664">MSSDSAAASGPDIRVTLTEFDSYVQQLDKQTSVFQAETRNSLAGTQQFLSLGLLPVLNELSTLSSQCQEKLMNFQQRVGDINQGLIRLSFVAKLMIGDYQKSDSITGDLFERIDGNLIDNLFSPPPPNAEQPKYETPGLNEEFLKIQAQFEKSEPEPGSEGPGNGGSLPKPVLNPNGSTTITVPQVDPNLALSLPTTYTSAPEDDIRPDVCRPDPNGGKTQQIGIRVTGQSPAVTYRIPVEGGPLICSFDEEARRREAEALRNPPKPAADRASPEPNPSPKSTEQPTPAASGGRPTPVATGERP</sequence>
<feature type="region of interest" description="Disordered" evidence="1">
    <location>
        <begin position="151"/>
        <end position="223"/>
    </location>
</feature>
<proteinExistence type="predicted"/>
<evidence type="ECO:0008006" key="4">
    <source>
        <dbReference type="Google" id="ProtNLM"/>
    </source>
</evidence>
<evidence type="ECO:0000256" key="1">
    <source>
        <dbReference type="SAM" id="MobiDB-lite"/>
    </source>
</evidence>
<name>A0ABW3YE44_9ACTN</name>
<keyword evidence="3" id="KW-1185">Reference proteome</keyword>
<organism evidence="2 3">
    <name type="scientific">Micromonospora sonneratiae</name>
    <dbReference type="NCBI Taxonomy" id="1184706"/>
    <lineage>
        <taxon>Bacteria</taxon>
        <taxon>Bacillati</taxon>
        <taxon>Actinomycetota</taxon>
        <taxon>Actinomycetes</taxon>
        <taxon>Micromonosporales</taxon>
        <taxon>Micromonosporaceae</taxon>
        <taxon>Micromonospora</taxon>
    </lineage>
</organism>
<comment type="caution">
    <text evidence="2">The sequence shown here is derived from an EMBL/GenBank/DDBJ whole genome shotgun (WGS) entry which is preliminary data.</text>
</comment>
<dbReference type="EMBL" id="JBHTMP010000019">
    <property type="protein sequence ID" value="MFD1322345.1"/>
    <property type="molecule type" value="Genomic_DNA"/>
</dbReference>
<reference evidence="3" key="1">
    <citation type="journal article" date="2019" name="Int. J. Syst. Evol. Microbiol.">
        <title>The Global Catalogue of Microorganisms (GCM) 10K type strain sequencing project: providing services to taxonomists for standard genome sequencing and annotation.</title>
        <authorList>
            <consortium name="The Broad Institute Genomics Platform"/>
            <consortium name="The Broad Institute Genome Sequencing Center for Infectious Disease"/>
            <person name="Wu L."/>
            <person name="Ma J."/>
        </authorList>
    </citation>
    <scope>NUCLEOTIDE SEQUENCE [LARGE SCALE GENOMIC DNA]</scope>
    <source>
        <strain evidence="3">JCM 31037</strain>
    </source>
</reference>